<dbReference type="Proteomes" id="UP000229098">
    <property type="component" value="Unassembled WGS sequence"/>
</dbReference>
<protein>
    <recommendedName>
        <fullName evidence="1">CxxC-x17-CxxC domain-containing protein</fullName>
    </recommendedName>
</protein>
<proteinExistence type="predicted"/>
<organism evidence="2 3">
    <name type="scientific">Candidatus Ryanbacteria bacterium CG10_big_fil_rev_8_21_14_0_10_43_42</name>
    <dbReference type="NCBI Taxonomy" id="1974864"/>
    <lineage>
        <taxon>Bacteria</taxon>
        <taxon>Candidatus Ryaniibacteriota</taxon>
    </lineage>
</organism>
<accession>A0A2M8KWI9</accession>
<dbReference type="InterPro" id="IPR026363">
    <property type="entry name" value="CxxC-x17-CxxC_dom"/>
</dbReference>
<feature type="domain" description="CxxC-x17-CxxC" evidence="1">
    <location>
        <begin position="57"/>
        <end position="94"/>
    </location>
</feature>
<evidence type="ECO:0000259" key="1">
    <source>
        <dbReference type="Pfam" id="PF23477"/>
    </source>
</evidence>
<evidence type="ECO:0000313" key="3">
    <source>
        <dbReference type="Proteomes" id="UP000229098"/>
    </source>
</evidence>
<sequence length="95" mass="10557">MDEQTNDKPMFSGEWNCSGCNAPITQLPFQPRETGNLKCRDCYMNNRSGSAPQGERTMHEGNWTCSGCGGSITKLPFEPRDTGNLKCLDCYKNKG</sequence>
<gene>
    <name evidence="2" type="ORF">COU90_02435</name>
</gene>
<name>A0A2M8KWI9_9BACT</name>
<dbReference type="EMBL" id="PFEF01000006">
    <property type="protein sequence ID" value="PJE64286.1"/>
    <property type="molecule type" value="Genomic_DNA"/>
</dbReference>
<dbReference type="Pfam" id="PF23477">
    <property type="entry name" value="zf_Tbcl_2"/>
    <property type="match status" value="1"/>
</dbReference>
<evidence type="ECO:0000313" key="2">
    <source>
        <dbReference type="EMBL" id="PJE64286.1"/>
    </source>
</evidence>
<reference evidence="3" key="1">
    <citation type="submission" date="2017-09" db="EMBL/GenBank/DDBJ databases">
        <title>Depth-based differentiation of microbial function through sediment-hosted aquifers and enrichment of novel symbionts in the deep terrestrial subsurface.</title>
        <authorList>
            <person name="Probst A.J."/>
            <person name="Ladd B."/>
            <person name="Jarett J.K."/>
            <person name="Geller-Mcgrath D.E."/>
            <person name="Sieber C.M.K."/>
            <person name="Emerson J.B."/>
            <person name="Anantharaman K."/>
            <person name="Thomas B.C."/>
            <person name="Malmstrom R."/>
            <person name="Stieglmeier M."/>
            <person name="Klingl A."/>
            <person name="Woyke T."/>
            <person name="Ryan C.M."/>
            <person name="Banfield J.F."/>
        </authorList>
    </citation>
    <scope>NUCLEOTIDE SEQUENCE [LARGE SCALE GENOMIC DNA]</scope>
</reference>
<comment type="caution">
    <text evidence="2">The sequence shown here is derived from an EMBL/GenBank/DDBJ whole genome shotgun (WGS) entry which is preliminary data.</text>
</comment>
<dbReference type="AlphaFoldDB" id="A0A2M8KWI9"/>